<dbReference type="Proteomes" id="UP000261540">
    <property type="component" value="Unplaced"/>
</dbReference>
<dbReference type="GeneTree" id="ENSGT00940000159771"/>
<dbReference type="GO" id="GO:0038187">
    <property type="term" value="F:pattern recognition receptor activity"/>
    <property type="evidence" value="ECO:0007669"/>
    <property type="project" value="TreeGrafter"/>
</dbReference>
<dbReference type="InterPro" id="IPR035897">
    <property type="entry name" value="Toll_tir_struct_dom_sf"/>
</dbReference>
<evidence type="ECO:0000256" key="15">
    <source>
        <dbReference type="ARBA" id="ARBA00046288"/>
    </source>
</evidence>
<feature type="transmembrane region" description="Helical" evidence="16">
    <location>
        <begin position="12"/>
        <end position="29"/>
    </location>
</feature>
<name>A0A3B3SK41_9TELE</name>
<dbReference type="GO" id="GO:0051607">
    <property type="term" value="P:defense response to virus"/>
    <property type="evidence" value="ECO:0007669"/>
    <property type="project" value="TreeGrafter"/>
</dbReference>
<keyword evidence="12" id="KW-0675">Receptor</keyword>
<keyword evidence="13" id="KW-0325">Glycoprotein</keyword>
<dbReference type="InterPro" id="IPR032675">
    <property type="entry name" value="LRR_dom_sf"/>
</dbReference>
<proteinExistence type="inferred from homology"/>
<dbReference type="GO" id="GO:0045087">
    <property type="term" value="P:innate immune response"/>
    <property type="evidence" value="ECO:0007669"/>
    <property type="project" value="UniProtKB-KW"/>
</dbReference>
<evidence type="ECO:0000256" key="10">
    <source>
        <dbReference type="ARBA" id="ARBA00022989"/>
    </source>
</evidence>
<keyword evidence="6" id="KW-0732">Signal</keyword>
<dbReference type="FunFam" id="3.80.10.10:FF:000037">
    <property type="entry name" value="Toll-like receptor 7"/>
    <property type="match status" value="1"/>
</dbReference>
<dbReference type="SMART" id="SM00255">
    <property type="entry name" value="TIR"/>
    <property type="match status" value="1"/>
</dbReference>
<dbReference type="FunFam" id="3.40.50.10140:FF:000003">
    <property type="entry name" value="Toll-like receptor 7"/>
    <property type="match status" value="1"/>
</dbReference>
<dbReference type="PRINTS" id="PR01537">
    <property type="entry name" value="INTRLKN1R1F"/>
</dbReference>
<dbReference type="InterPro" id="IPR000483">
    <property type="entry name" value="Cys-rich_flank_reg_C"/>
</dbReference>
<keyword evidence="4" id="KW-0433">Leucine-rich repeat</keyword>
<dbReference type="Pfam" id="PF13855">
    <property type="entry name" value="LRR_8"/>
    <property type="match status" value="5"/>
</dbReference>
<dbReference type="Pfam" id="PF00560">
    <property type="entry name" value="LRR_1"/>
    <property type="match status" value="1"/>
</dbReference>
<dbReference type="InterPro" id="IPR000157">
    <property type="entry name" value="TIR_dom"/>
</dbReference>
<keyword evidence="11 16" id="KW-0472">Membrane</keyword>
<evidence type="ECO:0000256" key="8">
    <source>
        <dbReference type="ARBA" id="ARBA00022753"/>
    </source>
</evidence>
<evidence type="ECO:0000256" key="4">
    <source>
        <dbReference type="ARBA" id="ARBA00022614"/>
    </source>
</evidence>
<evidence type="ECO:0000313" key="19">
    <source>
        <dbReference type="Proteomes" id="UP000261540"/>
    </source>
</evidence>
<keyword evidence="3" id="KW-0399">Innate immunity</keyword>
<dbReference type="InterPro" id="IPR001611">
    <property type="entry name" value="Leu-rich_rpt"/>
</dbReference>
<dbReference type="Ensembl" id="ENSPKIT00000011955.1">
    <property type="protein sequence ID" value="ENSPKIP00000031114.1"/>
    <property type="gene ID" value="ENSPKIG00000011740.1"/>
</dbReference>
<evidence type="ECO:0000256" key="11">
    <source>
        <dbReference type="ARBA" id="ARBA00023136"/>
    </source>
</evidence>
<evidence type="ECO:0000259" key="17">
    <source>
        <dbReference type="PROSITE" id="PS50104"/>
    </source>
</evidence>
<feature type="domain" description="TIR" evidence="17">
    <location>
        <begin position="897"/>
        <end position="1041"/>
    </location>
</feature>
<dbReference type="OrthoDB" id="10006997at2759"/>
<dbReference type="PROSITE" id="PS51450">
    <property type="entry name" value="LRR"/>
    <property type="match status" value="5"/>
</dbReference>
<evidence type="ECO:0000256" key="6">
    <source>
        <dbReference type="ARBA" id="ARBA00022729"/>
    </source>
</evidence>
<dbReference type="Gene3D" id="3.40.50.10140">
    <property type="entry name" value="Toll/interleukin-1 receptor homology (TIR) domain"/>
    <property type="match status" value="1"/>
</dbReference>
<dbReference type="GO" id="GO:0006954">
    <property type="term" value="P:inflammatory response"/>
    <property type="evidence" value="ECO:0007669"/>
    <property type="project" value="UniProtKB-KW"/>
</dbReference>
<dbReference type="InterPro" id="IPR003591">
    <property type="entry name" value="Leu-rich_rpt_typical-subtyp"/>
</dbReference>
<dbReference type="GO" id="GO:1902533">
    <property type="term" value="P:positive regulation of intracellular signal transduction"/>
    <property type="evidence" value="ECO:0007669"/>
    <property type="project" value="UniProtKB-ARBA"/>
</dbReference>
<evidence type="ECO:0000313" key="18">
    <source>
        <dbReference type="Ensembl" id="ENSPKIP00000031114.1"/>
    </source>
</evidence>
<comment type="subcellular location">
    <subcellularLocation>
        <location evidence="15">Endomembrane system</location>
        <topology evidence="15">Single-pass type I membrane protein</topology>
    </subcellularLocation>
    <subcellularLocation>
        <location evidence="1">Endosome</location>
    </subcellularLocation>
</comment>
<evidence type="ECO:0000256" key="1">
    <source>
        <dbReference type="ARBA" id="ARBA00004177"/>
    </source>
</evidence>
<organism evidence="18 19">
    <name type="scientific">Paramormyrops kingsleyae</name>
    <dbReference type="NCBI Taxonomy" id="1676925"/>
    <lineage>
        <taxon>Eukaryota</taxon>
        <taxon>Metazoa</taxon>
        <taxon>Chordata</taxon>
        <taxon>Craniata</taxon>
        <taxon>Vertebrata</taxon>
        <taxon>Euteleostomi</taxon>
        <taxon>Actinopterygii</taxon>
        <taxon>Neopterygii</taxon>
        <taxon>Teleostei</taxon>
        <taxon>Osteoglossocephala</taxon>
        <taxon>Osteoglossomorpha</taxon>
        <taxon>Osteoglossiformes</taxon>
        <taxon>Mormyridae</taxon>
        <taxon>Paramormyrops</taxon>
    </lineage>
</organism>
<evidence type="ECO:0000256" key="13">
    <source>
        <dbReference type="ARBA" id="ARBA00023180"/>
    </source>
</evidence>
<dbReference type="SUPFAM" id="SSF52058">
    <property type="entry name" value="L domain-like"/>
    <property type="match status" value="3"/>
</dbReference>
<dbReference type="GO" id="GO:0005768">
    <property type="term" value="C:endosome"/>
    <property type="evidence" value="ECO:0007669"/>
    <property type="project" value="UniProtKB-SubCell"/>
</dbReference>
<dbReference type="GO" id="GO:0032755">
    <property type="term" value="P:positive regulation of interleukin-6 production"/>
    <property type="evidence" value="ECO:0007669"/>
    <property type="project" value="TreeGrafter"/>
</dbReference>
<keyword evidence="19" id="KW-1185">Reference proteome</keyword>
<reference evidence="18" key="2">
    <citation type="submission" date="2025-09" db="UniProtKB">
        <authorList>
            <consortium name="Ensembl"/>
        </authorList>
    </citation>
    <scope>IDENTIFICATION</scope>
</reference>
<dbReference type="Gene3D" id="3.80.10.10">
    <property type="entry name" value="Ribonuclease Inhibitor"/>
    <property type="match status" value="1"/>
</dbReference>
<evidence type="ECO:0000256" key="14">
    <source>
        <dbReference type="ARBA" id="ARBA00023198"/>
    </source>
</evidence>
<evidence type="ECO:0000256" key="16">
    <source>
        <dbReference type="SAM" id="Phobius"/>
    </source>
</evidence>
<keyword evidence="7" id="KW-0677">Repeat</keyword>
<evidence type="ECO:0000256" key="3">
    <source>
        <dbReference type="ARBA" id="ARBA00022588"/>
    </source>
</evidence>
<keyword evidence="14" id="KW-0395">Inflammatory response</keyword>
<evidence type="ECO:0000256" key="5">
    <source>
        <dbReference type="ARBA" id="ARBA00022692"/>
    </source>
</evidence>
<dbReference type="PANTHER" id="PTHR47410:SF2">
    <property type="entry name" value="TOLL-LIKE RECEPTOR 7"/>
    <property type="match status" value="1"/>
</dbReference>
<dbReference type="SMART" id="SM00369">
    <property type="entry name" value="LRR_TYP"/>
    <property type="match status" value="13"/>
</dbReference>
<dbReference type="PANTHER" id="PTHR47410">
    <property type="entry name" value="TOLL-LIKE RECEPTOR 7-RELATED"/>
    <property type="match status" value="1"/>
</dbReference>
<dbReference type="Pfam" id="PF01582">
    <property type="entry name" value="TIR"/>
    <property type="match status" value="1"/>
</dbReference>
<reference evidence="18" key="1">
    <citation type="submission" date="2025-08" db="UniProtKB">
        <authorList>
            <consortium name="Ensembl"/>
        </authorList>
    </citation>
    <scope>IDENTIFICATION</scope>
</reference>
<dbReference type="GO" id="GO:0007249">
    <property type="term" value="P:canonical NF-kappaB signal transduction"/>
    <property type="evidence" value="ECO:0007669"/>
    <property type="project" value="TreeGrafter"/>
</dbReference>
<protein>
    <submittedName>
        <fullName evidence="18">Toll like receptor 7</fullName>
    </submittedName>
</protein>
<comment type="similarity">
    <text evidence="2">Belongs to the Toll-like receptor family.</text>
</comment>
<dbReference type="PROSITE" id="PS50104">
    <property type="entry name" value="TIR"/>
    <property type="match status" value="1"/>
</dbReference>
<keyword evidence="8" id="KW-0967">Endosome</keyword>
<evidence type="ECO:0000256" key="2">
    <source>
        <dbReference type="ARBA" id="ARBA00009634"/>
    </source>
</evidence>
<evidence type="ECO:0000256" key="9">
    <source>
        <dbReference type="ARBA" id="ARBA00022859"/>
    </source>
</evidence>
<dbReference type="SMART" id="SM00365">
    <property type="entry name" value="LRR_SD22"/>
    <property type="match status" value="10"/>
</dbReference>
<accession>A0A3B3SK41</accession>
<keyword evidence="9" id="KW-0391">Immunity</keyword>
<dbReference type="STRING" id="1676925.ENSPKIP00000031114"/>
<dbReference type="AlphaFoldDB" id="A0A3B3SK41"/>
<keyword evidence="10 16" id="KW-1133">Transmembrane helix</keyword>
<sequence length="1057" mass="121934">MMDCVPRCGRTTVLILFCYYILVSATWYPKSLPCEVSQKPNRSTVTVDCTKRDLKDVPKHIPRNTTNLTLTINHISLIQESTFQGLENLTEIDMRCNCVPVKVGPKDHVCSQSVTIKNGSFWHLKNLKSLYLDGNQLSSIPTGLPPSLTLLSLEVNSIYSIFRENLSELSNIEVLYFGQNCYYRNPCNTSYYIDEDAFIQLRNLTLLSLKSNNLSHIPHKLPSSLKELYLYNNNIKSVTGEDFLNLIKLEVLDLSGNCPRCYNAPFPCVPCPDYAPLSIDENAFRNLKKLKILRLHSNSLRSVVPHWFQGIESLQELDLSSNFLAKHITDATFPSYLPKLEELDLSFNYELQKYPNSLILSESFSNLTSLRTLRIRGFVFQELRREDIDPLIHLKNLEIIDLGTNFIKIANLSILKELKRLKIINLSDNKISTPSSPSEGTVFASSRAVSLSVSPMASSAPYYNGEVREIHYFRYDEYARSCRDKDKEAGSLNSITKKQCSKFGKTLDISRNNIFFLDPQFLNLKELRCLNLSGNAMSQSLNGSEFTYLTNLQYLDFSYNRLDLLYSTAFQELKNLAILDISYNNHYFDSEGLTHMLNFTGHLSKLKILLMNHNKISTSTNTEMESNSIERLEFKGNRLDMLWRDGDTRYVNYFKKLKKLTSLDISQNNLNFIPPLVFQGLPKSLSRFYLKNNKLNTFKWEMLKLLNRLKVLDLSGNLLEDVPNELSNCTQSIEKLILQRNKISALTPHFLKDAFSLKYLDLSFNQIQYIEQTSFPENVANNLQTLLLHGNKFMCTCSAIWFVMWVNRTTVNIPRLATDVTCAAPSAQVGQSVLFLDLETCQHNSLSITLYIIQTSLILGILTLSISSQLFLWDVWYIYHFCIAKLKRYKPLSSQSAIYDAFIVYDVKDPAVSDWVLHEMRVNLEERGDPGLHLCLEERDWIPGYPLIDSLSQSIQESKRTVFVLTKKFLRSGNFKTAFYIAHQRLMDEKADVIVLIFLEDPPRQSKYLRLRRRLYRRSVLEWPKNPQAQQYFWFCLRSAMATDGRQQYSKLFQETL</sequence>
<dbReference type="GO" id="GO:0005886">
    <property type="term" value="C:plasma membrane"/>
    <property type="evidence" value="ECO:0007669"/>
    <property type="project" value="TreeGrafter"/>
</dbReference>
<evidence type="ECO:0000256" key="7">
    <source>
        <dbReference type="ARBA" id="ARBA00022737"/>
    </source>
</evidence>
<dbReference type="GO" id="GO:0002224">
    <property type="term" value="P:toll-like receptor signaling pathway"/>
    <property type="evidence" value="ECO:0007669"/>
    <property type="project" value="TreeGrafter"/>
</dbReference>
<keyword evidence="5 16" id="KW-0812">Transmembrane</keyword>
<dbReference type="SMART" id="SM00082">
    <property type="entry name" value="LRRCT"/>
    <property type="match status" value="1"/>
</dbReference>
<evidence type="ECO:0000256" key="12">
    <source>
        <dbReference type="ARBA" id="ARBA00023170"/>
    </source>
</evidence>
<dbReference type="SUPFAM" id="SSF52200">
    <property type="entry name" value="Toll/Interleukin receptor TIR domain"/>
    <property type="match status" value="1"/>
</dbReference>